<dbReference type="EMBL" id="CP003358">
    <property type="protein sequence ID" value="AGB43986.1"/>
    <property type="molecule type" value="Genomic_DNA"/>
</dbReference>
<dbReference type="Proteomes" id="UP000010998">
    <property type="component" value="Chromosome"/>
</dbReference>
<protein>
    <submittedName>
        <fullName evidence="1">Uncharacterized protein</fullName>
    </submittedName>
</protein>
<sequence length="313" mass="35273">MGACIRFGAMAKFVMSWKPAKGLVDLLNHNWPVRKAKAFRNALIERDFRGRGVPEGLKFTEELLQTGSRRFCFVIAFNTPWVIDALTRAWQLYSSGMTLVVIDNSSDRSARVRIADICRARKTAYFGLPRNRESHPNRSHGISMNWIFHNIVRPLRPELFGFLDHDCFPTVPVDIAATMEGKIVHGSKRPAQADPEAWFMWAGFCFFRFSAVQGLDLDFTPRFVSGMDTGGGNWSLLYRGLGENDVSDAQKTAADLDVDGMEADHRMLGGAFFHVGGASHRKLVMTPQYRRLISDYVWETHLGGGESRLVKDP</sequence>
<dbReference type="STRING" id="754035.Mesau_01518"/>
<proteinExistence type="predicted"/>
<dbReference type="AlphaFoldDB" id="L0KG54"/>
<gene>
    <name evidence="1" type="ordered locus">Mesau_01518</name>
</gene>
<dbReference type="KEGG" id="mam:Mesau_01518"/>
<accession>L0KG54</accession>
<reference evidence="2" key="1">
    <citation type="submission" date="2012-02" db="EMBL/GenBank/DDBJ databases">
        <title>Complete sequence of Mesorhizobium australicum WSM2073.</title>
        <authorList>
            <person name="Lucas S."/>
            <person name="Han J."/>
            <person name="Lapidus A."/>
            <person name="Cheng J.-F."/>
            <person name="Goodwin L."/>
            <person name="Pitluck S."/>
            <person name="Peters L."/>
            <person name="Gu W."/>
            <person name="Detter J.C."/>
            <person name="Han C."/>
            <person name="Tapia R."/>
            <person name="Land M."/>
            <person name="Hauser L."/>
            <person name="Kyrpides N."/>
            <person name="Ivanova N."/>
            <person name="Pagani I."/>
            <person name="Reeve W.G."/>
            <person name="Howieson J.G."/>
            <person name="Tiwari R.P."/>
            <person name="O'Hara G.W."/>
            <person name="Atkins C.A."/>
            <person name="Ronson C.W."/>
            <person name="Nandasena K.G."/>
            <person name="Woyke T."/>
        </authorList>
    </citation>
    <scope>NUCLEOTIDE SEQUENCE [LARGE SCALE GENOMIC DNA]</scope>
    <source>
        <strain evidence="2">LMG 24608 / HAMBI 3006 / WSM2073</strain>
    </source>
</reference>
<keyword evidence="2" id="KW-1185">Reference proteome</keyword>
<name>L0KG54_MESAW</name>
<dbReference type="HOGENOM" id="CLU_081789_0_0_5"/>
<organism evidence="1 2">
    <name type="scientific">Mesorhizobium australicum (strain HAMBI 3006 / LMG 24608 / WSM2073)</name>
    <dbReference type="NCBI Taxonomy" id="754035"/>
    <lineage>
        <taxon>Bacteria</taxon>
        <taxon>Pseudomonadati</taxon>
        <taxon>Pseudomonadota</taxon>
        <taxon>Alphaproteobacteria</taxon>
        <taxon>Hyphomicrobiales</taxon>
        <taxon>Phyllobacteriaceae</taxon>
        <taxon>Mesorhizobium</taxon>
    </lineage>
</organism>
<evidence type="ECO:0000313" key="1">
    <source>
        <dbReference type="EMBL" id="AGB43986.1"/>
    </source>
</evidence>
<dbReference type="eggNOG" id="ENOG5032RIA">
    <property type="taxonomic scope" value="Bacteria"/>
</dbReference>
<evidence type="ECO:0000313" key="2">
    <source>
        <dbReference type="Proteomes" id="UP000010998"/>
    </source>
</evidence>